<dbReference type="OrthoDB" id="428577at2"/>
<feature type="binding site" evidence="4">
    <location>
        <position position="255"/>
    </location>
    <ligand>
        <name>substrate</name>
    </ligand>
</feature>
<proteinExistence type="inferred from homology"/>
<dbReference type="HOGENOM" id="CLU_027158_0_0_10"/>
<feature type="signal peptide" evidence="5">
    <location>
        <begin position="1"/>
        <end position="22"/>
    </location>
</feature>
<dbReference type="PATRIC" id="fig|999422.3.peg.553"/>
<reference evidence="6 7" key="1">
    <citation type="submission" date="2011-12" db="EMBL/GenBank/DDBJ databases">
        <title>The Genome Sequence of Prevotella maculosa OT 289.</title>
        <authorList>
            <consortium name="The Broad Institute Genome Sequencing Platform"/>
            <person name="Earl A."/>
            <person name="Ward D."/>
            <person name="Feldgarden M."/>
            <person name="Gevers D."/>
            <person name="Izard J."/>
            <person name="Blanton J.M."/>
            <person name="Mathney J."/>
            <person name="Tanner A.C."/>
            <person name="Dewhirst F.E."/>
            <person name="Young S.K."/>
            <person name="Zeng Q."/>
            <person name="Gargeya S."/>
            <person name="Fitzgerald M."/>
            <person name="Haas B."/>
            <person name="Abouelleil A."/>
            <person name="Alvarado L."/>
            <person name="Arachchi H.M."/>
            <person name="Berlin A."/>
            <person name="Chapman S.B."/>
            <person name="Gearin G."/>
            <person name="Goldberg J."/>
            <person name="Griggs A."/>
            <person name="Gujja S."/>
            <person name="Hansen M."/>
            <person name="Heiman D."/>
            <person name="Howarth C."/>
            <person name="Larimer J."/>
            <person name="Lui A."/>
            <person name="MacDonald P.J.P."/>
            <person name="McCowen C."/>
            <person name="Montmayeur A."/>
            <person name="Murphy C."/>
            <person name="Neiman D."/>
            <person name="Pearson M."/>
            <person name="Priest M."/>
            <person name="Roberts A."/>
            <person name="Saif S."/>
            <person name="Shea T."/>
            <person name="Sisk P."/>
            <person name="Stolte C."/>
            <person name="Sykes S."/>
            <person name="Wortman J."/>
            <person name="Nusbaum C."/>
            <person name="Birren B."/>
        </authorList>
    </citation>
    <scope>NUCLEOTIDE SEQUENCE [LARGE SCALE GENOMIC DNA]</scope>
    <source>
        <strain evidence="6 7">OT 289</strain>
    </source>
</reference>
<keyword evidence="1" id="KW-0378">Hydrolase</keyword>
<dbReference type="Proteomes" id="UP000003167">
    <property type="component" value="Unassembled WGS sequence"/>
</dbReference>
<dbReference type="RefSeq" id="WP_008564280.1">
    <property type="nucleotide sequence ID" value="NZ_JH594501.1"/>
</dbReference>
<evidence type="ECO:0000256" key="4">
    <source>
        <dbReference type="PIRSR" id="PIRSR610905-2"/>
    </source>
</evidence>
<sequence length="397" mass="45342">MKIRKLLLAAGVFLLTPALCMANQGNVCNTMSEDIVFASRQYSLMLDQIGRKGAVRIPKTIDKMSRMVYIPTDDWCSGFFAGSLYYLYRLTNDKSWLQQSKRFTEVLDSIQYLKWHHDVGFMIGSSYLNNYRLQPTKAYKKVIIQTAKSLCTRFRKGAGVIQSWNTDKGWQSKRGWTCPVIIDNMMNLELLFEATRLSGDSTFWNVAITHADATLKNQFRPDGSCYHVVDYNPTTGEVLHRQTAQGYADNSAWARGQAWAVYGYTTCYRYTRNKKYLDRAVASLNFIMHNKNLPDDLVPYWDFDAPNIPNEPRDASSAACVASALYEMNEYLPDSGYATLADRIMQSLSTPEYRAPLGKNGCFLLMHSVGSIPHNNEIDVPLNYADYYFLEALTRRK</sequence>
<dbReference type="InterPro" id="IPR012341">
    <property type="entry name" value="6hp_glycosidase-like_sf"/>
</dbReference>
<organism evidence="6 7">
    <name type="scientific">Segatella maculosa OT 289</name>
    <dbReference type="NCBI Taxonomy" id="999422"/>
    <lineage>
        <taxon>Bacteria</taxon>
        <taxon>Pseudomonadati</taxon>
        <taxon>Bacteroidota</taxon>
        <taxon>Bacteroidia</taxon>
        <taxon>Bacteroidales</taxon>
        <taxon>Prevotellaceae</taxon>
        <taxon>Segatella</taxon>
    </lineage>
</organism>
<gene>
    <name evidence="6" type="ORF">HMPREF9944_00550</name>
</gene>
<evidence type="ECO:0000256" key="1">
    <source>
        <dbReference type="ARBA" id="ARBA00022801"/>
    </source>
</evidence>
<dbReference type="SUPFAM" id="SSF48208">
    <property type="entry name" value="Six-hairpin glycosidases"/>
    <property type="match status" value="1"/>
</dbReference>
<evidence type="ECO:0008006" key="8">
    <source>
        <dbReference type="Google" id="ProtNLM"/>
    </source>
</evidence>
<dbReference type="EMBL" id="AGEK01000016">
    <property type="protein sequence ID" value="EHO72957.1"/>
    <property type="molecule type" value="Genomic_DNA"/>
</dbReference>
<feature type="chain" id="PRO_5003551466" description="DUF4995 domain-containing protein" evidence="5">
    <location>
        <begin position="23"/>
        <end position="397"/>
    </location>
</feature>
<feature type="binding site" evidence="4">
    <location>
        <position position="118"/>
    </location>
    <ligand>
        <name>substrate</name>
    </ligand>
</feature>
<dbReference type="InterPro" id="IPR008928">
    <property type="entry name" value="6-hairpin_glycosidase_sf"/>
</dbReference>
<dbReference type="PANTHER" id="PTHR36845:SF1">
    <property type="entry name" value="HYDROLASE, PUTATIVE (AFU_ORTHOLOGUE AFUA_7G05090)-RELATED"/>
    <property type="match status" value="1"/>
</dbReference>
<keyword evidence="7" id="KW-1185">Reference proteome</keyword>
<evidence type="ECO:0000313" key="7">
    <source>
        <dbReference type="Proteomes" id="UP000003167"/>
    </source>
</evidence>
<evidence type="ECO:0000256" key="5">
    <source>
        <dbReference type="SAM" id="SignalP"/>
    </source>
</evidence>
<comment type="similarity">
    <text evidence="2">Belongs to the glycosyl hydrolase 88 family.</text>
</comment>
<accession>H1HK56</accession>
<feature type="binding site" evidence="4">
    <location>
        <position position="371"/>
    </location>
    <ligand>
        <name>substrate</name>
    </ligand>
</feature>
<feature type="binding site" evidence="4">
    <location>
        <position position="183"/>
    </location>
    <ligand>
        <name>substrate</name>
    </ligand>
</feature>
<keyword evidence="5" id="KW-0732">Signal</keyword>
<name>H1HK56_9BACT</name>
<dbReference type="InterPro" id="IPR010905">
    <property type="entry name" value="Glyco_hydro_88"/>
</dbReference>
<feature type="binding site" evidence="4">
    <location>
        <position position="243"/>
    </location>
    <ligand>
        <name>substrate</name>
    </ligand>
</feature>
<dbReference type="Gene3D" id="1.50.10.10">
    <property type="match status" value="1"/>
</dbReference>
<dbReference type="GO" id="GO:0000272">
    <property type="term" value="P:polysaccharide catabolic process"/>
    <property type="evidence" value="ECO:0007669"/>
    <property type="project" value="TreeGrafter"/>
</dbReference>
<dbReference type="GO" id="GO:0052757">
    <property type="term" value="F:chondroitin hydrolase activity"/>
    <property type="evidence" value="ECO:0007669"/>
    <property type="project" value="TreeGrafter"/>
</dbReference>
<comment type="caution">
    <text evidence="6">The sequence shown here is derived from an EMBL/GenBank/DDBJ whole genome shotgun (WGS) entry which is preliminary data.</text>
</comment>
<protein>
    <recommendedName>
        <fullName evidence="8">DUF4995 domain-containing protein</fullName>
    </recommendedName>
</protein>
<dbReference type="AlphaFoldDB" id="H1HK56"/>
<dbReference type="Pfam" id="PF07470">
    <property type="entry name" value="Glyco_hydro_88"/>
    <property type="match status" value="1"/>
</dbReference>
<evidence type="ECO:0000313" key="6">
    <source>
        <dbReference type="EMBL" id="EHO72957.1"/>
    </source>
</evidence>
<dbReference type="PANTHER" id="PTHR36845">
    <property type="entry name" value="HYDROLASE, PUTATIVE (AFU_ORTHOLOGUE AFUA_7G05090)-RELATED"/>
    <property type="match status" value="1"/>
</dbReference>
<dbReference type="InterPro" id="IPR052369">
    <property type="entry name" value="UG_Glycosaminoglycan_Hydrolase"/>
</dbReference>
<evidence type="ECO:0000256" key="3">
    <source>
        <dbReference type="PIRSR" id="PIRSR610905-1"/>
    </source>
</evidence>
<evidence type="ECO:0000256" key="2">
    <source>
        <dbReference type="ARBA" id="ARBA00038358"/>
    </source>
</evidence>
<feature type="active site" description="Proton donor" evidence="3">
    <location>
        <position position="183"/>
    </location>
</feature>
<feature type="binding site" evidence="4">
    <location>
        <position position="259"/>
    </location>
    <ligand>
        <name>substrate</name>
    </ligand>
</feature>
<dbReference type="STRING" id="999422.HMPREF9944_00550"/>
<feature type="active site" description="Nucleophile" evidence="3">
    <location>
        <position position="118"/>
    </location>
</feature>